<sequence length="88" mass="9541">MPPNFCNLWSPRVSESIQTLSLHAGDDYIELYKVLKAQGMCSDGGLAKHVIAEGLVSVNGEVETRKRKKLLPGDVVSFQGQTVQIVAA</sequence>
<dbReference type="KEGG" id="scyp:JYB88_06440"/>
<protein>
    <submittedName>
        <fullName evidence="2">RNA-binding S4 domain-containing protein</fullName>
    </submittedName>
</protein>
<keyword evidence="1" id="KW-0694">RNA-binding</keyword>
<dbReference type="GO" id="GO:0003723">
    <property type="term" value="F:RNA binding"/>
    <property type="evidence" value="ECO:0007669"/>
    <property type="project" value="UniProtKB-KW"/>
</dbReference>
<keyword evidence="3" id="KW-1185">Reference proteome</keyword>
<dbReference type="EMBL" id="CP071504">
    <property type="protein sequence ID" value="QSX31266.1"/>
    <property type="molecule type" value="Genomic_DNA"/>
</dbReference>
<gene>
    <name evidence="2" type="ORF">JYB88_06440</name>
</gene>
<name>A0A974XMS5_9GAMM</name>
<reference evidence="2 3" key="1">
    <citation type="submission" date="2021-03" db="EMBL/GenBank/DDBJ databases">
        <title>Novel species identification of genus Shewanella.</title>
        <authorList>
            <person name="Liu G."/>
            <person name="Zhang Q."/>
        </authorList>
    </citation>
    <scope>NUCLEOTIDE SEQUENCE [LARGE SCALE GENOMIC DNA]</scope>
    <source>
        <strain evidence="2 3">FJAT-53726</strain>
    </source>
</reference>
<evidence type="ECO:0000313" key="2">
    <source>
        <dbReference type="EMBL" id="QSX31266.1"/>
    </source>
</evidence>
<dbReference type="Pfam" id="PF13275">
    <property type="entry name" value="S4_2"/>
    <property type="match status" value="1"/>
</dbReference>
<dbReference type="SUPFAM" id="SSF55174">
    <property type="entry name" value="Alpha-L RNA-binding motif"/>
    <property type="match status" value="1"/>
</dbReference>
<evidence type="ECO:0000313" key="3">
    <source>
        <dbReference type="Proteomes" id="UP000663281"/>
    </source>
</evidence>
<organism evidence="2 3">
    <name type="scientific">Shewanella cyperi</name>
    <dbReference type="NCBI Taxonomy" id="2814292"/>
    <lineage>
        <taxon>Bacteria</taxon>
        <taxon>Pseudomonadati</taxon>
        <taxon>Pseudomonadota</taxon>
        <taxon>Gammaproteobacteria</taxon>
        <taxon>Alteromonadales</taxon>
        <taxon>Shewanellaceae</taxon>
        <taxon>Shewanella</taxon>
    </lineage>
</organism>
<proteinExistence type="predicted"/>
<evidence type="ECO:0000256" key="1">
    <source>
        <dbReference type="PROSITE-ProRule" id="PRU00182"/>
    </source>
</evidence>
<dbReference type="CDD" id="cd00165">
    <property type="entry name" value="S4"/>
    <property type="match status" value="1"/>
</dbReference>
<dbReference type="Proteomes" id="UP000663281">
    <property type="component" value="Chromosome"/>
</dbReference>
<dbReference type="InterPro" id="IPR036986">
    <property type="entry name" value="S4_RNA-bd_sf"/>
</dbReference>
<dbReference type="PROSITE" id="PS50889">
    <property type="entry name" value="S4"/>
    <property type="match status" value="1"/>
</dbReference>
<accession>A0A974XMS5</accession>
<dbReference type="AlphaFoldDB" id="A0A974XMS5"/>
<dbReference type="Gene3D" id="3.10.290.10">
    <property type="entry name" value="RNA-binding S4 domain"/>
    <property type="match status" value="1"/>
</dbReference>